<dbReference type="EMBL" id="KV460215">
    <property type="protein sequence ID" value="OBT98845.1"/>
    <property type="molecule type" value="Genomic_DNA"/>
</dbReference>
<protein>
    <recommendedName>
        <fullName evidence="4">C2H2-type domain-containing protein</fullName>
    </recommendedName>
</protein>
<keyword evidence="1" id="KW-0863">Zinc-finger</keyword>
<reference evidence="5 6" key="1">
    <citation type="submission" date="2016-03" db="EMBL/GenBank/DDBJ databases">
        <title>Comparative genomics of Pseudogymnoascus destructans, the fungus causing white-nose syndrome of bats.</title>
        <authorList>
            <person name="Palmer J.M."/>
            <person name="Drees K.P."/>
            <person name="Foster J.T."/>
            <person name="Lindner D.L."/>
        </authorList>
    </citation>
    <scope>NUCLEOTIDE SEQUENCE [LARGE SCALE GENOMIC DNA]</scope>
    <source>
        <strain evidence="5 6">UAMH 10579</strain>
    </source>
</reference>
<feature type="compositionally biased region" description="Basic and acidic residues" evidence="2">
    <location>
        <begin position="96"/>
        <end position="108"/>
    </location>
</feature>
<keyword evidence="3" id="KW-1133">Transmembrane helix</keyword>
<feature type="region of interest" description="Disordered" evidence="2">
    <location>
        <begin position="54"/>
        <end position="108"/>
    </location>
</feature>
<evidence type="ECO:0000256" key="1">
    <source>
        <dbReference type="PROSITE-ProRule" id="PRU00042"/>
    </source>
</evidence>
<dbReference type="GO" id="GO:0008270">
    <property type="term" value="F:zinc ion binding"/>
    <property type="evidence" value="ECO:0007669"/>
    <property type="project" value="UniProtKB-KW"/>
</dbReference>
<proteinExistence type="predicted"/>
<dbReference type="PROSITE" id="PS50157">
    <property type="entry name" value="ZINC_FINGER_C2H2_2"/>
    <property type="match status" value="1"/>
</dbReference>
<gene>
    <name evidence="5" type="ORF">VE01_03418</name>
</gene>
<evidence type="ECO:0000313" key="6">
    <source>
        <dbReference type="Proteomes" id="UP000091956"/>
    </source>
</evidence>
<name>A0A1B8GSQ3_9PEZI</name>
<keyword evidence="1" id="KW-0862">Zinc</keyword>
<dbReference type="Proteomes" id="UP000091956">
    <property type="component" value="Unassembled WGS sequence"/>
</dbReference>
<sequence length="200" mass="22740">MPPQTSCSPCTLTFPTRLALRSHIRRCESHPDCDPCHRSFLNHHALATHLAQSRFHNGPVPAPSKTGSARMGKRKKHRRRSGREGMEESTTGTEEYGGHKIEEKHTPSSRELCVPAQKILIWAPYPFRRAPRRILPPRHLRTLPRPVSAKRLVSAIVRKGPWYLMMMLVMVFFVVVINGYCGRFGCGYGYGYGCYSVVRI</sequence>
<dbReference type="GeneID" id="28836804"/>
<dbReference type="AlphaFoldDB" id="A0A1B8GSQ3"/>
<evidence type="ECO:0000256" key="3">
    <source>
        <dbReference type="SAM" id="Phobius"/>
    </source>
</evidence>
<dbReference type="OrthoDB" id="3440298at2759"/>
<reference evidence="6" key="2">
    <citation type="journal article" date="2018" name="Nat. Commun.">
        <title>Extreme sensitivity to ultraviolet light in the fungal pathogen causing white-nose syndrome of bats.</title>
        <authorList>
            <person name="Palmer J.M."/>
            <person name="Drees K.P."/>
            <person name="Foster J.T."/>
            <person name="Lindner D.L."/>
        </authorList>
    </citation>
    <scope>NUCLEOTIDE SEQUENCE [LARGE SCALE GENOMIC DNA]</scope>
    <source>
        <strain evidence="6">UAMH 10579</strain>
    </source>
</reference>
<organism evidence="5 6">
    <name type="scientific">Pseudogymnoascus verrucosus</name>
    <dbReference type="NCBI Taxonomy" id="342668"/>
    <lineage>
        <taxon>Eukaryota</taxon>
        <taxon>Fungi</taxon>
        <taxon>Dikarya</taxon>
        <taxon>Ascomycota</taxon>
        <taxon>Pezizomycotina</taxon>
        <taxon>Leotiomycetes</taxon>
        <taxon>Thelebolales</taxon>
        <taxon>Thelebolaceae</taxon>
        <taxon>Pseudogymnoascus</taxon>
    </lineage>
</organism>
<evidence type="ECO:0000259" key="4">
    <source>
        <dbReference type="PROSITE" id="PS50157"/>
    </source>
</evidence>
<feature type="compositionally biased region" description="Basic residues" evidence="2">
    <location>
        <begin position="71"/>
        <end position="81"/>
    </location>
</feature>
<evidence type="ECO:0000313" key="5">
    <source>
        <dbReference type="EMBL" id="OBT98845.1"/>
    </source>
</evidence>
<evidence type="ECO:0000256" key="2">
    <source>
        <dbReference type="SAM" id="MobiDB-lite"/>
    </source>
</evidence>
<keyword evidence="6" id="KW-1185">Reference proteome</keyword>
<dbReference type="RefSeq" id="XP_018132578.1">
    <property type="nucleotide sequence ID" value="XM_018272908.1"/>
</dbReference>
<accession>A0A1B8GSQ3</accession>
<feature type="transmembrane region" description="Helical" evidence="3">
    <location>
        <begin position="160"/>
        <end position="180"/>
    </location>
</feature>
<keyword evidence="3" id="KW-0472">Membrane</keyword>
<keyword evidence="3" id="KW-0812">Transmembrane</keyword>
<keyword evidence="1" id="KW-0479">Metal-binding</keyword>
<feature type="domain" description="C2H2-type" evidence="4">
    <location>
        <begin position="31"/>
        <end position="61"/>
    </location>
</feature>
<dbReference type="InterPro" id="IPR013087">
    <property type="entry name" value="Znf_C2H2_type"/>
</dbReference>